<protein>
    <recommendedName>
        <fullName evidence="1">HTH merR-type domain-containing protein</fullName>
    </recommendedName>
</protein>
<accession>A0A0H4U2Q2</accession>
<dbReference type="InterPro" id="IPR010093">
    <property type="entry name" value="SinI_DNA-bd"/>
</dbReference>
<dbReference type="SUPFAM" id="SSF46955">
    <property type="entry name" value="Putative DNA-binding domain"/>
    <property type="match status" value="1"/>
</dbReference>
<evidence type="ECO:0000313" key="3">
    <source>
        <dbReference type="Proteomes" id="UP000231247"/>
    </source>
</evidence>
<organism evidence="2 3">
    <name type="scientific">Mycobacterium phage Kinbote</name>
    <dbReference type="NCBI Taxonomy" id="1679527"/>
    <lineage>
        <taxon>Viruses</taxon>
        <taxon>Duplodnaviria</taxon>
        <taxon>Heunggongvirae</taxon>
        <taxon>Uroviricota</taxon>
        <taxon>Caudoviricetes</taxon>
        <taxon>Gilesvirus</taxon>
        <taxon>Gilesvirus giles</taxon>
    </lineage>
</organism>
<dbReference type="Pfam" id="PF00376">
    <property type="entry name" value="MerR"/>
    <property type="match status" value="1"/>
</dbReference>
<dbReference type="EMBL" id="KT222940">
    <property type="protein sequence ID" value="AKQ07826.1"/>
    <property type="molecule type" value="Genomic_DNA"/>
</dbReference>
<dbReference type="InterPro" id="IPR009061">
    <property type="entry name" value="DNA-bd_dom_put_sf"/>
</dbReference>
<dbReference type="Gene3D" id="1.10.1660.10">
    <property type="match status" value="1"/>
</dbReference>
<dbReference type="GO" id="GO:0006355">
    <property type="term" value="P:regulation of DNA-templated transcription"/>
    <property type="evidence" value="ECO:0007669"/>
    <property type="project" value="InterPro"/>
</dbReference>
<dbReference type="PROSITE" id="PS50937">
    <property type="entry name" value="HTH_MERR_2"/>
    <property type="match status" value="1"/>
</dbReference>
<dbReference type="NCBIfam" id="TIGR01764">
    <property type="entry name" value="excise"/>
    <property type="match status" value="1"/>
</dbReference>
<name>A0A0H4U2Q2_9CAUD</name>
<evidence type="ECO:0000259" key="1">
    <source>
        <dbReference type="PROSITE" id="PS50937"/>
    </source>
</evidence>
<dbReference type="Proteomes" id="UP000231247">
    <property type="component" value="Segment"/>
</dbReference>
<gene>
    <name evidence="2" type="ORF">SEA_KINBOTE_50</name>
</gene>
<feature type="domain" description="HTH merR-type" evidence="1">
    <location>
        <begin position="13"/>
        <end position="65"/>
    </location>
</feature>
<dbReference type="GO" id="GO:0003677">
    <property type="term" value="F:DNA binding"/>
    <property type="evidence" value="ECO:0007669"/>
    <property type="project" value="InterPro"/>
</dbReference>
<sequence>MKQTTLPAEDDTFIRPAEAAKLVGVNVRTLARWEDSGRLTAHRTAGGKRRYRRGDIIALITAQPA</sequence>
<dbReference type="InterPro" id="IPR000551">
    <property type="entry name" value="MerR-type_HTH_dom"/>
</dbReference>
<dbReference type="CDD" id="cd04762">
    <property type="entry name" value="HTH_MerR-trunc"/>
    <property type="match status" value="1"/>
</dbReference>
<reference evidence="2 3" key="1">
    <citation type="submission" date="2015-06" db="EMBL/GenBank/DDBJ databases">
        <authorList>
            <person name="Allen E.A."/>
            <person name="Cruz J.Y."/>
            <person name="Diehl T.R."/>
            <person name="Dittrich D.J."/>
            <person name="Forsyth M.H."/>
            <person name="Gray V.C."/>
            <person name="Innis A.M."/>
            <person name="Jenkins N.D."/>
            <person name="Marable D.L."/>
            <person name="Martinez F.L."/>
            <person name="Mason D.V."/>
            <person name="Raheem B.D."/>
            <person name="Saha M.S."/>
            <person name="Sartor C.S."/>
            <person name="Tabassum S."/>
            <person name="Whitaker A.L."/>
            <person name="Delesalle V.A."/>
            <person name="Bradley K.W."/>
            <person name="Asai D.J."/>
            <person name="Bowman C.A."/>
            <person name="Russell D.A."/>
            <person name="Pope W.H."/>
            <person name="Jacobs-Sera D."/>
            <person name="Hendrix R.W."/>
            <person name="Hatfull G.F."/>
        </authorList>
    </citation>
    <scope>NUCLEOTIDE SEQUENCE [LARGE SCALE GENOMIC DNA]</scope>
</reference>
<proteinExistence type="predicted"/>
<evidence type="ECO:0000313" key="2">
    <source>
        <dbReference type="EMBL" id="AKQ07826.1"/>
    </source>
</evidence>